<proteinExistence type="predicted"/>
<dbReference type="Proteomes" id="UP000283369">
    <property type="component" value="Unassembled WGS sequence"/>
</dbReference>
<evidence type="ECO:0000313" key="1">
    <source>
        <dbReference type="EMBL" id="RGV05585.1"/>
    </source>
</evidence>
<comment type="caution">
    <text evidence="1">The sequence shown here is derived from an EMBL/GenBank/DDBJ whole genome shotgun (WGS) entry which is preliminary data.</text>
</comment>
<name>A0A412VHR8_9BACE</name>
<gene>
    <name evidence="1" type="ORF">DWW25_22260</name>
</gene>
<feature type="non-terminal residue" evidence="1">
    <location>
        <position position="37"/>
    </location>
</feature>
<accession>A0A412VHR8</accession>
<dbReference type="AlphaFoldDB" id="A0A412VHR8"/>
<sequence length="37" mass="4319">MENRKATEAGQDVTMQKEELNSTCKCNRILINNLFKF</sequence>
<organism evidence="1 2">
    <name type="scientific">Bacteroides xylanisolvens</name>
    <dbReference type="NCBI Taxonomy" id="371601"/>
    <lineage>
        <taxon>Bacteria</taxon>
        <taxon>Pseudomonadati</taxon>
        <taxon>Bacteroidota</taxon>
        <taxon>Bacteroidia</taxon>
        <taxon>Bacteroidales</taxon>
        <taxon>Bacteroidaceae</taxon>
        <taxon>Bacteroides</taxon>
    </lineage>
</organism>
<reference evidence="1 2" key="1">
    <citation type="submission" date="2018-08" db="EMBL/GenBank/DDBJ databases">
        <title>A genome reference for cultivated species of the human gut microbiota.</title>
        <authorList>
            <person name="Zou Y."/>
            <person name="Xue W."/>
            <person name="Luo G."/>
        </authorList>
    </citation>
    <scope>NUCLEOTIDE SEQUENCE [LARGE SCALE GENOMIC DNA]</scope>
    <source>
        <strain evidence="1 2">AF14-7</strain>
    </source>
</reference>
<protein>
    <submittedName>
        <fullName evidence="1">Mobilization protein</fullName>
    </submittedName>
</protein>
<dbReference type="EMBL" id="QRYV01000075">
    <property type="protein sequence ID" value="RGV05585.1"/>
    <property type="molecule type" value="Genomic_DNA"/>
</dbReference>
<evidence type="ECO:0000313" key="2">
    <source>
        <dbReference type="Proteomes" id="UP000283369"/>
    </source>
</evidence>